<dbReference type="GO" id="GO:0004803">
    <property type="term" value="F:transposase activity"/>
    <property type="evidence" value="ECO:0007669"/>
    <property type="project" value="InterPro"/>
</dbReference>
<gene>
    <name evidence="2" type="ORF">FBF83_09005</name>
</gene>
<evidence type="ECO:0000313" key="2">
    <source>
        <dbReference type="EMBL" id="TKD70747.1"/>
    </source>
</evidence>
<organism evidence="2 3">
    <name type="scientific">Guptibacillus hwajinpoensis</name>
    <dbReference type="NCBI Taxonomy" id="208199"/>
    <lineage>
        <taxon>Bacteria</taxon>
        <taxon>Bacillati</taxon>
        <taxon>Bacillota</taxon>
        <taxon>Bacilli</taxon>
        <taxon>Bacillales</taxon>
        <taxon>Guptibacillaceae</taxon>
        <taxon>Guptibacillus</taxon>
    </lineage>
</organism>
<proteinExistence type="predicted"/>
<dbReference type="InterPro" id="IPR036515">
    <property type="entry name" value="Transposase_17_sf"/>
</dbReference>
<feature type="domain" description="Transposase IS200-like" evidence="1">
    <location>
        <begin position="9"/>
        <end position="123"/>
    </location>
</feature>
<evidence type="ECO:0000313" key="3">
    <source>
        <dbReference type="Proteomes" id="UP000310541"/>
    </source>
</evidence>
<dbReference type="PANTHER" id="PTHR34322">
    <property type="entry name" value="TRANSPOSASE, Y1_TNP DOMAIN-CONTAINING"/>
    <property type="match status" value="1"/>
</dbReference>
<dbReference type="Proteomes" id="UP000310541">
    <property type="component" value="Unassembled WGS sequence"/>
</dbReference>
<dbReference type="PANTHER" id="PTHR34322:SF2">
    <property type="entry name" value="TRANSPOSASE IS200-LIKE DOMAIN-CONTAINING PROTEIN"/>
    <property type="match status" value="1"/>
</dbReference>
<dbReference type="SUPFAM" id="SSF143422">
    <property type="entry name" value="Transposase IS200-like"/>
    <property type="match status" value="1"/>
</dbReference>
<dbReference type="SMART" id="SM01321">
    <property type="entry name" value="Y1_Tnp"/>
    <property type="match status" value="1"/>
</dbReference>
<evidence type="ECO:0000259" key="1">
    <source>
        <dbReference type="SMART" id="SM01321"/>
    </source>
</evidence>
<dbReference type="InterPro" id="IPR002686">
    <property type="entry name" value="Transposase_17"/>
</dbReference>
<comment type="caution">
    <text evidence="2">The sequence shown here is derived from an EMBL/GenBank/DDBJ whole genome shotgun (WGS) entry which is preliminary data.</text>
</comment>
<sequence>MPRKARKKSSTGVYHVVLRGINRQTIFEDEEDKRKFLEVLARYKTKSGIELYAYCLMDNHVHLLVKETEESLSMFMKRLSSSYVYWYNLKYGRCGHLFQERFNSENVESDAYFVTVLRYIHQNPLKAKLVRSVWDSKWTSIHEYVRIVKLADIDRGLRLFSEDRTVARQRFILFMQETNEDQCLDIKEITKVTDDQVRDYLRTMGIISNSMLQQMDREERNVVLAKMKRIKGVSIRQISRVTGISKSVIDRMK</sequence>
<dbReference type="Gene3D" id="3.30.70.1290">
    <property type="entry name" value="Transposase IS200-like"/>
    <property type="match status" value="1"/>
</dbReference>
<dbReference type="OrthoDB" id="9788881at2"/>
<dbReference type="GO" id="GO:0003677">
    <property type="term" value="F:DNA binding"/>
    <property type="evidence" value="ECO:0007669"/>
    <property type="project" value="InterPro"/>
</dbReference>
<protein>
    <submittedName>
        <fullName evidence="2">Transposase</fullName>
    </submittedName>
</protein>
<dbReference type="Pfam" id="PF01797">
    <property type="entry name" value="Y1_Tnp"/>
    <property type="match status" value="1"/>
</dbReference>
<dbReference type="AlphaFoldDB" id="A0A4U1MIX1"/>
<reference evidence="2 3" key="1">
    <citation type="submission" date="2019-04" db="EMBL/GenBank/DDBJ databases">
        <title>Genome sequence of Bacillus hwajinpoensis strain Y2.</title>
        <authorList>
            <person name="Fair J.L."/>
            <person name="Maclea K.S."/>
        </authorList>
    </citation>
    <scope>NUCLEOTIDE SEQUENCE [LARGE SCALE GENOMIC DNA]</scope>
    <source>
        <strain evidence="2 3">Y2</strain>
    </source>
</reference>
<accession>A0A4U1MIX1</accession>
<name>A0A4U1MIX1_9BACL</name>
<dbReference type="GO" id="GO:0006313">
    <property type="term" value="P:DNA transposition"/>
    <property type="evidence" value="ECO:0007669"/>
    <property type="project" value="InterPro"/>
</dbReference>
<dbReference type="EMBL" id="SWFM01000002">
    <property type="protein sequence ID" value="TKD70747.1"/>
    <property type="molecule type" value="Genomic_DNA"/>
</dbReference>